<evidence type="ECO:0000256" key="3">
    <source>
        <dbReference type="ARBA" id="ARBA00022679"/>
    </source>
</evidence>
<organism evidence="6 7">
    <name type="scientific">Calidifontibacter indicus</name>
    <dbReference type="NCBI Taxonomy" id="419650"/>
    <lineage>
        <taxon>Bacteria</taxon>
        <taxon>Bacillati</taxon>
        <taxon>Actinomycetota</taxon>
        <taxon>Actinomycetes</taxon>
        <taxon>Micrococcales</taxon>
        <taxon>Dermacoccaceae</taxon>
        <taxon>Calidifontibacter</taxon>
    </lineage>
</organism>
<dbReference type="Pfam" id="PF06722">
    <property type="entry name" value="EryCIII-like_C"/>
    <property type="match status" value="1"/>
</dbReference>
<dbReference type="AlphaFoldDB" id="A0A3D9UJ39"/>
<evidence type="ECO:0000256" key="2">
    <source>
        <dbReference type="ARBA" id="ARBA00022676"/>
    </source>
</evidence>
<dbReference type="InterPro" id="IPR010610">
    <property type="entry name" value="EryCIII-like_C"/>
</dbReference>
<dbReference type="Pfam" id="PF21036">
    <property type="entry name" value="EryCIII-like_N"/>
    <property type="match status" value="1"/>
</dbReference>
<evidence type="ECO:0000259" key="4">
    <source>
        <dbReference type="Pfam" id="PF06722"/>
    </source>
</evidence>
<dbReference type="InterPro" id="IPR050426">
    <property type="entry name" value="Glycosyltransferase_28"/>
</dbReference>
<dbReference type="SUPFAM" id="SSF53756">
    <property type="entry name" value="UDP-Glycosyltransferase/glycogen phosphorylase"/>
    <property type="match status" value="1"/>
</dbReference>
<dbReference type="InterPro" id="IPR048284">
    <property type="entry name" value="EryCIII-like_N"/>
</dbReference>
<feature type="domain" description="Erythromycin biosynthesis protein CIII-like C-terminal" evidence="4">
    <location>
        <begin position="238"/>
        <end position="382"/>
    </location>
</feature>
<dbReference type="Proteomes" id="UP000256253">
    <property type="component" value="Unassembled WGS sequence"/>
</dbReference>
<keyword evidence="7" id="KW-1185">Reference proteome</keyword>
<proteinExistence type="inferred from homology"/>
<feature type="domain" description="Erythromycin biosynthesis protein CIII-like N-terminal" evidence="5">
    <location>
        <begin position="21"/>
        <end position="148"/>
    </location>
</feature>
<keyword evidence="3 6" id="KW-0808">Transferase</keyword>
<comment type="caution">
    <text evidence="6">The sequence shown here is derived from an EMBL/GenBank/DDBJ whole genome shotgun (WGS) entry which is preliminary data.</text>
</comment>
<dbReference type="PANTHER" id="PTHR48050">
    <property type="entry name" value="STEROL 3-BETA-GLUCOSYLTRANSFERASE"/>
    <property type="match status" value="1"/>
</dbReference>
<dbReference type="Gene3D" id="3.40.50.2000">
    <property type="entry name" value="Glycogen Phosphorylase B"/>
    <property type="match status" value="2"/>
</dbReference>
<evidence type="ECO:0000313" key="7">
    <source>
        <dbReference type="Proteomes" id="UP000256253"/>
    </source>
</evidence>
<comment type="similarity">
    <text evidence="1">Belongs to the glycosyltransferase 28 family.</text>
</comment>
<dbReference type="FunFam" id="3.40.50.2000:FF:000072">
    <property type="entry name" value="Glycosyl transferase"/>
    <property type="match status" value="1"/>
</dbReference>
<evidence type="ECO:0000259" key="5">
    <source>
        <dbReference type="Pfam" id="PF21036"/>
    </source>
</evidence>
<dbReference type="EMBL" id="QTUA01000001">
    <property type="protein sequence ID" value="REF29458.1"/>
    <property type="molecule type" value="Genomic_DNA"/>
</dbReference>
<dbReference type="PANTHER" id="PTHR48050:SF13">
    <property type="entry name" value="STEROL 3-BETA-GLUCOSYLTRANSFERASE UGT80A2"/>
    <property type="match status" value="1"/>
</dbReference>
<sequence length="384" mass="39526">MLFASTANEGHFGPLLPLVRAFAGLGHEARVAAPQSFARSLAGFGLEHEPFADVPGEIIGPVMGRLPSVAPLEADTIVIQDVFGRLAAQAGLPGVTEIIERWRPDLVVRETGELASLAAAERAGVPHAHMCIGMHGMASHFRALLAEPLSELSTLAGLDADRLATALADEPTFSVVPELLDFPDGGGSDAIRRFHEPLPTATAERSPEWGDLDRPLVYVTFGSVAGSIPPFAGVFRAALDALAGLDAAVVMTVGRAVDPSGLAPLPANAKVFNWLPQGDVLAHASAMVAHGGFGTTMGALAAGVPQLAVPLFTSDQVMNGEHVAAVGAGLTTPMGIASLADAAGQVRQLMTDPTLTDGARRVAAAVRELPPPSEAVDELVALCG</sequence>
<evidence type="ECO:0000256" key="1">
    <source>
        <dbReference type="ARBA" id="ARBA00006962"/>
    </source>
</evidence>
<accession>A0A3D9UJ39</accession>
<dbReference type="GO" id="GO:0017000">
    <property type="term" value="P:antibiotic biosynthetic process"/>
    <property type="evidence" value="ECO:0007669"/>
    <property type="project" value="UniProtKB-ARBA"/>
</dbReference>
<dbReference type="GO" id="GO:0016758">
    <property type="term" value="F:hexosyltransferase activity"/>
    <property type="evidence" value="ECO:0007669"/>
    <property type="project" value="UniProtKB-ARBA"/>
</dbReference>
<dbReference type="InterPro" id="IPR002213">
    <property type="entry name" value="UDP_glucos_trans"/>
</dbReference>
<reference evidence="6 7" key="1">
    <citation type="submission" date="2018-08" db="EMBL/GenBank/DDBJ databases">
        <title>Sequencing the genomes of 1000 actinobacteria strains.</title>
        <authorList>
            <person name="Klenk H.-P."/>
        </authorList>
    </citation>
    <scope>NUCLEOTIDE SEQUENCE [LARGE SCALE GENOMIC DNA]</scope>
    <source>
        <strain evidence="6 7">DSM 22967</strain>
    </source>
</reference>
<keyword evidence="2" id="KW-0328">Glycosyltransferase</keyword>
<dbReference type="GO" id="GO:0008194">
    <property type="term" value="F:UDP-glycosyltransferase activity"/>
    <property type="evidence" value="ECO:0007669"/>
    <property type="project" value="InterPro"/>
</dbReference>
<dbReference type="CDD" id="cd03784">
    <property type="entry name" value="GT1_Gtf-like"/>
    <property type="match status" value="1"/>
</dbReference>
<name>A0A3D9UJ39_9MICO</name>
<evidence type="ECO:0000313" key="6">
    <source>
        <dbReference type="EMBL" id="REF29458.1"/>
    </source>
</evidence>
<protein>
    <submittedName>
        <fullName evidence="6">MGT family glycosyltransferase</fullName>
    </submittedName>
</protein>
<gene>
    <name evidence="6" type="ORF">DFJ65_0406</name>
</gene>